<keyword evidence="6 8" id="KW-0472">Membrane</keyword>
<dbReference type="Gene3D" id="2.60.40.1120">
    <property type="entry name" value="Carboxypeptidase-like, regulatory domain"/>
    <property type="match status" value="1"/>
</dbReference>
<evidence type="ECO:0000256" key="4">
    <source>
        <dbReference type="ARBA" id="ARBA00022692"/>
    </source>
</evidence>
<feature type="signal peptide" evidence="10">
    <location>
        <begin position="1"/>
        <end position="22"/>
    </location>
</feature>
<evidence type="ECO:0000256" key="8">
    <source>
        <dbReference type="PROSITE-ProRule" id="PRU01360"/>
    </source>
</evidence>
<evidence type="ECO:0000256" key="3">
    <source>
        <dbReference type="ARBA" id="ARBA00022452"/>
    </source>
</evidence>
<dbReference type="Pfam" id="PF13715">
    <property type="entry name" value="CarbopepD_reg_2"/>
    <property type="match status" value="1"/>
</dbReference>
<dbReference type="Gene3D" id="2.170.130.10">
    <property type="entry name" value="TonB-dependent receptor, plug domain"/>
    <property type="match status" value="1"/>
</dbReference>
<dbReference type="PROSITE" id="PS52016">
    <property type="entry name" value="TONB_DEPENDENT_REC_3"/>
    <property type="match status" value="1"/>
</dbReference>
<name>A0ABS9EEC2_9FLAO</name>
<evidence type="ECO:0000256" key="2">
    <source>
        <dbReference type="ARBA" id="ARBA00022448"/>
    </source>
</evidence>
<feature type="domain" description="TonB-dependent receptor plug" evidence="12">
    <location>
        <begin position="119"/>
        <end position="237"/>
    </location>
</feature>
<dbReference type="RefSeq" id="WP_236132751.1">
    <property type="nucleotide sequence ID" value="NZ_JAKGTH010000006.1"/>
</dbReference>
<sequence length="1021" mass="111241">MEKRLRKLLLIVVCLFSLQMWAQEREVSGEVIDEDRIPLPGVSVFVKNTNTGTVTDFDGKFTFSIPDDSGTTLVFSSLGFTTQEIIIGDRKTFNITMKTDTEGLDEVVVTALGIKREKKALGYAVQAVNSDKLMEGNKTNLVSGLQGKVSGVTIANSGGAPGSSAVIMIRGGSSITGNNQPLFVVDGIPIDNSTSSSLEVASTNRASDINPEDIESISVLKGPAAAALYGIQAAEGAVIITTKKGKAGVSTISYSGSLSLDEVLGTPSIQNKFGQGKQLEPEPGVITYDPDSQFSWGEQLSSGTQTFDHFKDFYTTAVTQNHNLSYSAGSEKSQIYASVGDISQEGVVDGTSYDKTSFKINSTSKFSDALTVGASANYIVTETNSTKQGNAAGSSYSSLLSYPVNVDIHDYLNEDGSQKMIYQDQMFDNPYWSLANSPNTDKVHRLIGIASASYDFLDYFNISYKLGTDYYTQFAKRITGDGSLIENRQDGYISQFEREHRKTTSNFLLSFDKDINEDFNVSALVGNTVEDLRIHTVYNYGRGFQAPGIYSIGNVLQVNQSISELLTRKRTVGVFGELKLSWKNALFLNATGRNDWSSTLPENKRSFFYPSIGGSAIITDLFKNAGNDITSSKGLTYLKFRTTWAKVGKDAPIGALESSLGTNINGLASSAYTYNGVDVGNPNLEPEFTDSYEFGIDSRFFESRVGLDFSVYYSESDNQILRDIRVPPSAGTFYATLNGGSIINKGIEALLTVKVLPKSSSLQWNMDYNFGLNRSEVQDLPGQLNEVYLSDSWTFNNTAAGAAILDGSLFGLRGYRPKRNDNGDIVVNSSGLPSLEAAIFDDVNRLPDWTLGITNSLSYQNFNLSFLFDIVQGNEVYNATESALAYYGLSSNTLDRGETIVIDGVDAEGNPNTIQIAKDQEYYQNYYSENAENFIEDGSFMRLRYITLTYNLPSTLMEKLSIKSAQLYATGRNLFTITDYSGVDPEVNTYGAGIAGAGSVGIDNLGTPNTKGFDLGLKFKF</sequence>
<organism evidence="13 14">
    <name type="scientific">Gillisia lutea</name>
    <dbReference type="NCBI Taxonomy" id="2909668"/>
    <lineage>
        <taxon>Bacteria</taxon>
        <taxon>Pseudomonadati</taxon>
        <taxon>Bacteroidota</taxon>
        <taxon>Flavobacteriia</taxon>
        <taxon>Flavobacteriales</taxon>
        <taxon>Flavobacteriaceae</taxon>
        <taxon>Gillisia</taxon>
    </lineage>
</organism>
<keyword evidence="7 8" id="KW-0998">Cell outer membrane</keyword>
<keyword evidence="5 9" id="KW-0798">TonB box</keyword>
<feature type="chain" id="PRO_5047449728" evidence="10">
    <location>
        <begin position="23"/>
        <end position="1021"/>
    </location>
</feature>
<keyword evidence="4 8" id="KW-0812">Transmembrane</keyword>
<dbReference type="InterPro" id="IPR037066">
    <property type="entry name" value="Plug_dom_sf"/>
</dbReference>
<evidence type="ECO:0000256" key="6">
    <source>
        <dbReference type="ARBA" id="ARBA00023136"/>
    </source>
</evidence>
<evidence type="ECO:0000256" key="9">
    <source>
        <dbReference type="RuleBase" id="RU003357"/>
    </source>
</evidence>
<gene>
    <name evidence="13" type="ORF">L1I30_02930</name>
</gene>
<evidence type="ECO:0000256" key="7">
    <source>
        <dbReference type="ARBA" id="ARBA00023237"/>
    </source>
</evidence>
<reference evidence="13" key="1">
    <citation type="submission" date="2022-01" db="EMBL/GenBank/DDBJ databases">
        <title>Gillisia lutea sp. nov., isolated from marine plastic residues from the Malvarosa beach (Valencia, Spain).</title>
        <authorList>
            <person name="Vidal-Verdu A."/>
            <person name="Molina-Menor E."/>
            <person name="Satari L."/>
            <person name="Pascual J."/>
            <person name="Pereto J."/>
            <person name="Porcar M."/>
        </authorList>
    </citation>
    <scope>NUCLEOTIDE SEQUENCE</scope>
    <source>
        <strain evidence="13">M10.2A</strain>
    </source>
</reference>
<dbReference type="Proteomes" id="UP001179363">
    <property type="component" value="Unassembled WGS sequence"/>
</dbReference>
<dbReference type="Pfam" id="PF00593">
    <property type="entry name" value="TonB_dep_Rec_b-barrel"/>
    <property type="match status" value="1"/>
</dbReference>
<dbReference type="EMBL" id="JAKGTH010000006">
    <property type="protein sequence ID" value="MCF4100612.1"/>
    <property type="molecule type" value="Genomic_DNA"/>
</dbReference>
<evidence type="ECO:0000313" key="13">
    <source>
        <dbReference type="EMBL" id="MCF4100612.1"/>
    </source>
</evidence>
<proteinExistence type="inferred from homology"/>
<dbReference type="InterPro" id="IPR036942">
    <property type="entry name" value="Beta-barrel_TonB_sf"/>
</dbReference>
<keyword evidence="3 8" id="KW-1134">Transmembrane beta strand</keyword>
<evidence type="ECO:0000256" key="1">
    <source>
        <dbReference type="ARBA" id="ARBA00004571"/>
    </source>
</evidence>
<dbReference type="Pfam" id="PF07715">
    <property type="entry name" value="Plug"/>
    <property type="match status" value="1"/>
</dbReference>
<dbReference type="InterPro" id="IPR039426">
    <property type="entry name" value="TonB-dep_rcpt-like"/>
</dbReference>
<comment type="subcellular location">
    <subcellularLocation>
        <location evidence="1 8">Cell outer membrane</location>
        <topology evidence="1 8">Multi-pass membrane protein</topology>
    </subcellularLocation>
</comment>
<keyword evidence="2 8" id="KW-0813">Transport</keyword>
<dbReference type="SUPFAM" id="SSF49464">
    <property type="entry name" value="Carboxypeptidase regulatory domain-like"/>
    <property type="match status" value="1"/>
</dbReference>
<feature type="domain" description="TonB-dependent receptor-like beta-barrel" evidence="11">
    <location>
        <begin position="427"/>
        <end position="974"/>
    </location>
</feature>
<keyword evidence="14" id="KW-1185">Reference proteome</keyword>
<evidence type="ECO:0000256" key="10">
    <source>
        <dbReference type="SAM" id="SignalP"/>
    </source>
</evidence>
<dbReference type="InterPro" id="IPR023997">
    <property type="entry name" value="TonB-dep_OMP_SusC/RagA_CS"/>
</dbReference>
<keyword evidence="10" id="KW-0732">Signal</keyword>
<dbReference type="InterPro" id="IPR012910">
    <property type="entry name" value="Plug_dom"/>
</dbReference>
<accession>A0ABS9EEC2</accession>
<dbReference type="NCBIfam" id="TIGR04056">
    <property type="entry name" value="OMP_RagA_SusC"/>
    <property type="match status" value="1"/>
</dbReference>
<dbReference type="InterPro" id="IPR008969">
    <property type="entry name" value="CarboxyPept-like_regulatory"/>
</dbReference>
<comment type="caution">
    <text evidence="13">The sequence shown here is derived from an EMBL/GenBank/DDBJ whole genome shotgun (WGS) entry which is preliminary data.</text>
</comment>
<comment type="similarity">
    <text evidence="8 9">Belongs to the TonB-dependent receptor family.</text>
</comment>
<evidence type="ECO:0000313" key="14">
    <source>
        <dbReference type="Proteomes" id="UP001179363"/>
    </source>
</evidence>
<evidence type="ECO:0000259" key="11">
    <source>
        <dbReference type="Pfam" id="PF00593"/>
    </source>
</evidence>
<protein>
    <submittedName>
        <fullName evidence="13">SusC/RagA family TonB-linked outer membrane protein</fullName>
    </submittedName>
</protein>
<dbReference type="SUPFAM" id="SSF56935">
    <property type="entry name" value="Porins"/>
    <property type="match status" value="1"/>
</dbReference>
<dbReference type="InterPro" id="IPR000531">
    <property type="entry name" value="Beta-barrel_TonB"/>
</dbReference>
<dbReference type="Gene3D" id="2.40.170.20">
    <property type="entry name" value="TonB-dependent receptor, beta-barrel domain"/>
    <property type="match status" value="1"/>
</dbReference>
<evidence type="ECO:0000259" key="12">
    <source>
        <dbReference type="Pfam" id="PF07715"/>
    </source>
</evidence>
<evidence type="ECO:0000256" key="5">
    <source>
        <dbReference type="ARBA" id="ARBA00023077"/>
    </source>
</evidence>
<dbReference type="InterPro" id="IPR023996">
    <property type="entry name" value="TonB-dep_OMP_SusC/RagA"/>
</dbReference>
<dbReference type="NCBIfam" id="TIGR04057">
    <property type="entry name" value="SusC_RagA_signa"/>
    <property type="match status" value="1"/>
</dbReference>